<evidence type="ECO:0000259" key="2">
    <source>
        <dbReference type="Pfam" id="PF00652"/>
    </source>
</evidence>
<dbReference type="AlphaFoldDB" id="A0A516RG99"/>
<dbReference type="EMBL" id="CP040916">
    <property type="protein sequence ID" value="QDQ14689.1"/>
    <property type="molecule type" value="Genomic_DNA"/>
</dbReference>
<dbReference type="CDD" id="cd00161">
    <property type="entry name" value="beta-trefoil_Ricin-like"/>
    <property type="match status" value="1"/>
</dbReference>
<feature type="signal peptide" evidence="1">
    <location>
        <begin position="1"/>
        <end position="31"/>
    </location>
</feature>
<name>A0A516RG99_STRST</name>
<gene>
    <name evidence="3" type="ORF">FH965_32480</name>
</gene>
<dbReference type="SUPFAM" id="SSF50370">
    <property type="entry name" value="Ricin B-like lectins"/>
    <property type="match status" value="1"/>
</dbReference>
<feature type="chain" id="PRO_5021883864" evidence="1">
    <location>
        <begin position="32"/>
        <end position="172"/>
    </location>
</feature>
<organism evidence="3 4">
    <name type="scientific">Streptomyces spectabilis</name>
    <dbReference type="NCBI Taxonomy" id="68270"/>
    <lineage>
        <taxon>Bacteria</taxon>
        <taxon>Bacillati</taxon>
        <taxon>Actinomycetota</taxon>
        <taxon>Actinomycetes</taxon>
        <taxon>Kitasatosporales</taxon>
        <taxon>Streptomycetaceae</taxon>
        <taxon>Streptomyces</taxon>
    </lineage>
</organism>
<accession>A0A516RG99</accession>
<proteinExistence type="predicted"/>
<reference evidence="3 4" key="1">
    <citation type="journal article" date="2019" name="J. Ind. Microbiol. Biotechnol.">
        <title>The complete genomic sequence of Streptomyces spectabilis NRRL-2792 and identification of secondary metabolite biosynthetic gene clusters.</title>
        <authorList>
            <person name="Sinha A."/>
            <person name="Phillips-Salemka S."/>
            <person name="Niraula T.A."/>
            <person name="Short K.A."/>
            <person name="Niraula N.P."/>
        </authorList>
    </citation>
    <scope>NUCLEOTIDE SEQUENCE [LARGE SCALE GENOMIC DNA]</scope>
    <source>
        <strain evidence="3 4">NRRL 2792</strain>
    </source>
</reference>
<protein>
    <submittedName>
        <fullName evidence="3">Ricin-type beta-trefoil lectin domain protein</fullName>
    </submittedName>
</protein>
<dbReference type="PROSITE" id="PS50231">
    <property type="entry name" value="RICIN_B_LECTIN"/>
    <property type="match status" value="1"/>
</dbReference>
<dbReference type="Proteomes" id="UP000316806">
    <property type="component" value="Chromosome"/>
</dbReference>
<dbReference type="RefSeq" id="WP_144321897.1">
    <property type="nucleotide sequence ID" value="NZ_CP040916.1"/>
</dbReference>
<keyword evidence="1" id="KW-0732">Signal</keyword>
<dbReference type="InterPro" id="IPR000772">
    <property type="entry name" value="Ricin_B_lectin"/>
</dbReference>
<evidence type="ECO:0000313" key="3">
    <source>
        <dbReference type="EMBL" id="QDQ14689.1"/>
    </source>
</evidence>
<dbReference type="GO" id="GO:0030246">
    <property type="term" value="F:carbohydrate binding"/>
    <property type="evidence" value="ECO:0007669"/>
    <property type="project" value="UniProtKB-KW"/>
</dbReference>
<feature type="domain" description="Ricin B lectin" evidence="2">
    <location>
        <begin position="39"/>
        <end position="168"/>
    </location>
</feature>
<dbReference type="Pfam" id="PF00652">
    <property type="entry name" value="Ricin_B_lectin"/>
    <property type="match status" value="1"/>
</dbReference>
<evidence type="ECO:0000313" key="4">
    <source>
        <dbReference type="Proteomes" id="UP000316806"/>
    </source>
</evidence>
<dbReference type="Gene3D" id="2.80.10.50">
    <property type="match status" value="1"/>
</dbReference>
<dbReference type="InterPro" id="IPR035992">
    <property type="entry name" value="Ricin_B-like_lectins"/>
</dbReference>
<keyword evidence="3" id="KW-0430">Lectin</keyword>
<sequence length="172" mass="18511">MQRTRRLTSLAAALVTAAGGALLAGAAPADAAPDPGSLFRNTGNGLCMSTADDPANAFQGTATFAPCDAADPRQRWRLQLAAQPAWQIVSVSSGQCVSDVGGWGLAWLGTCDAHDVNQWWHFTEAGSGQVFWVSHDDGKRLSTPYRQGTSYVTVRKDLPDTKDTRYKWSLLR</sequence>
<evidence type="ECO:0000256" key="1">
    <source>
        <dbReference type="SAM" id="SignalP"/>
    </source>
</evidence>